<dbReference type="EMBL" id="QWGT01000128">
    <property type="protein sequence ID" value="RIJ51248.1"/>
    <property type="molecule type" value="Genomic_DNA"/>
</dbReference>
<dbReference type="InterPro" id="IPR006976">
    <property type="entry name" value="VanZ-like"/>
</dbReference>
<keyword evidence="2" id="KW-1133">Transmembrane helix</keyword>
<feature type="transmembrane region" description="Helical" evidence="2">
    <location>
        <begin position="145"/>
        <end position="162"/>
    </location>
</feature>
<keyword evidence="5" id="KW-1185">Reference proteome</keyword>
<dbReference type="AlphaFoldDB" id="A0A399T645"/>
<dbReference type="PANTHER" id="PTHR28008">
    <property type="entry name" value="DOMAIN PROTEIN, PUTATIVE (AFU_ORTHOLOGUE AFUA_3G10980)-RELATED"/>
    <property type="match status" value="1"/>
</dbReference>
<feature type="transmembrane region" description="Helical" evidence="2">
    <location>
        <begin position="167"/>
        <end position="188"/>
    </location>
</feature>
<feature type="compositionally biased region" description="Gly residues" evidence="1">
    <location>
        <begin position="34"/>
        <end position="53"/>
    </location>
</feature>
<reference evidence="4 5" key="1">
    <citation type="submission" date="2018-08" db="EMBL/GenBank/DDBJ databases">
        <title>Genome Sequence of Clavibacter michiganensis Subspecies type strains, and the Atypical Peach-Colored Strains Isolated from Tomato.</title>
        <authorList>
            <person name="Osdaghi E."/>
            <person name="Portier P."/>
            <person name="Briand M."/>
            <person name="Jacques M.-A."/>
        </authorList>
    </citation>
    <scope>NUCLEOTIDE SEQUENCE [LARGE SCALE GENOMIC DNA]</scope>
    <source>
        <strain evidence="4 5">CFBP 8615</strain>
    </source>
</reference>
<name>A0A399T645_9MICO</name>
<feature type="transmembrane region" description="Helical" evidence="2">
    <location>
        <begin position="200"/>
        <end position="218"/>
    </location>
</feature>
<proteinExistence type="predicted"/>
<keyword evidence="2" id="KW-0472">Membrane</keyword>
<dbReference type="Pfam" id="PF04892">
    <property type="entry name" value="VanZ"/>
    <property type="match status" value="1"/>
</dbReference>
<feature type="domain" description="VanZ-like" evidence="3">
    <location>
        <begin position="99"/>
        <end position="215"/>
    </location>
</feature>
<evidence type="ECO:0000256" key="2">
    <source>
        <dbReference type="SAM" id="Phobius"/>
    </source>
</evidence>
<keyword evidence="2" id="KW-0812">Transmembrane</keyword>
<evidence type="ECO:0000313" key="5">
    <source>
        <dbReference type="Proteomes" id="UP000266484"/>
    </source>
</evidence>
<comment type="caution">
    <text evidence="4">The sequence shown here is derived from an EMBL/GenBank/DDBJ whole genome shotgun (WGS) entry which is preliminary data.</text>
</comment>
<protein>
    <submittedName>
        <fullName evidence="4">VanZ family protein</fullName>
    </submittedName>
</protein>
<evidence type="ECO:0000313" key="4">
    <source>
        <dbReference type="EMBL" id="RIJ51248.1"/>
    </source>
</evidence>
<gene>
    <name evidence="4" type="ORF">DZG00_09620</name>
</gene>
<feature type="region of interest" description="Disordered" evidence="1">
    <location>
        <begin position="1"/>
        <end position="85"/>
    </location>
</feature>
<dbReference type="OrthoDB" id="3787741at2"/>
<feature type="transmembrane region" description="Helical" evidence="2">
    <location>
        <begin position="93"/>
        <end position="111"/>
    </location>
</feature>
<evidence type="ECO:0000259" key="3">
    <source>
        <dbReference type="Pfam" id="PF04892"/>
    </source>
</evidence>
<evidence type="ECO:0000256" key="1">
    <source>
        <dbReference type="SAM" id="MobiDB-lite"/>
    </source>
</evidence>
<accession>A0A399T645</accession>
<dbReference type="PANTHER" id="PTHR28008:SF1">
    <property type="entry name" value="DOMAIN PROTEIN, PUTATIVE (AFU_ORTHOLOGUE AFUA_3G10980)-RELATED"/>
    <property type="match status" value="1"/>
</dbReference>
<organism evidence="4 5">
    <name type="scientific">Clavibacter lycopersici</name>
    <dbReference type="NCBI Taxonomy" id="2301718"/>
    <lineage>
        <taxon>Bacteria</taxon>
        <taxon>Bacillati</taxon>
        <taxon>Actinomycetota</taxon>
        <taxon>Actinomycetes</taxon>
        <taxon>Micrococcales</taxon>
        <taxon>Microbacteriaceae</taxon>
        <taxon>Clavibacter</taxon>
    </lineage>
</organism>
<sequence length="228" mass="23755">MLPATASAFVPPKGRGARSRTSTGVRSRRVTPGRTGGVGGAFPGRGALLGCGPHGSRRPAPPSAATAGGAVTDRSPWASGRDRERRRLRRRQAAVLLLAYVALIGLVTLTPDSVDRGVYPYLMRGVLFAQHHGIPGLRYSMIEEVANVAMFVPLGMLGVLAFGTRRWWVVVLAGTALSASVELAQGAFLPARVASVTDVLANGTGALVGAAAAALVAARTRRRGRNRS</sequence>
<dbReference type="Proteomes" id="UP000266484">
    <property type="component" value="Unassembled WGS sequence"/>
</dbReference>